<dbReference type="SUPFAM" id="SSF53335">
    <property type="entry name" value="S-adenosyl-L-methionine-dependent methyltransferases"/>
    <property type="match status" value="1"/>
</dbReference>
<dbReference type="EMBL" id="JAGXBY010000001">
    <property type="protein sequence ID" value="MBS3678769.1"/>
    <property type="molecule type" value="Genomic_DNA"/>
</dbReference>
<comment type="caution">
    <text evidence="3">The sequence shown here is derived from an EMBL/GenBank/DDBJ whole genome shotgun (WGS) entry which is preliminary data.</text>
</comment>
<evidence type="ECO:0000256" key="1">
    <source>
        <dbReference type="ARBA" id="ARBA00022679"/>
    </source>
</evidence>
<dbReference type="Pfam" id="PF13649">
    <property type="entry name" value="Methyltransf_25"/>
    <property type="match status" value="1"/>
</dbReference>
<accession>A0ABS5M8X9</accession>
<dbReference type="InterPro" id="IPR041698">
    <property type="entry name" value="Methyltransf_25"/>
</dbReference>
<evidence type="ECO:0000259" key="2">
    <source>
        <dbReference type="Pfam" id="PF13649"/>
    </source>
</evidence>
<protein>
    <submittedName>
        <fullName evidence="3">Class I SAM-dependent methyltransferase</fullName>
    </submittedName>
</protein>
<dbReference type="PANTHER" id="PTHR43861">
    <property type="entry name" value="TRANS-ACONITATE 2-METHYLTRANSFERASE-RELATED"/>
    <property type="match status" value="1"/>
</dbReference>
<feature type="domain" description="Methyltransferase" evidence="2">
    <location>
        <begin position="70"/>
        <end position="164"/>
    </location>
</feature>
<sequence length="277" mass="31910">MSNLLFEHLKKPEVFEPSPDDIWTDPLMSSLVMDEHLDLNTPGGSANDKFIEKCVNFIAEIAPPNRYEKVIDLGCGPGLYCKKLARKGYEVTGIDFSESSIRYAEEQAEEENIHIKYRVENILNWEETNKYDLALLIYYTYSSLNKQEREKVLKNIYNSLNKGGILIIDGFSANVYEDFKEEQIWSFNKKQSKLSTEPHLGFIQNLKYPNLVTLTKTTVLLNNIPPKTYSYWYQYYSKSSFENETSIAGFKTKGIYMDVSGEKYSKDGNSIALVVEK</sequence>
<proteinExistence type="predicted"/>
<dbReference type="RefSeq" id="WP_211740868.1">
    <property type="nucleotide sequence ID" value="NZ_JAGXBY010000001.1"/>
</dbReference>
<gene>
    <name evidence="3" type="ORF">KGF86_00920</name>
</gene>
<dbReference type="GO" id="GO:0032259">
    <property type="term" value="P:methylation"/>
    <property type="evidence" value="ECO:0007669"/>
    <property type="project" value="UniProtKB-KW"/>
</dbReference>
<dbReference type="InterPro" id="IPR029063">
    <property type="entry name" value="SAM-dependent_MTases_sf"/>
</dbReference>
<name>A0ABS5M8X9_9BACI</name>
<evidence type="ECO:0000313" key="4">
    <source>
        <dbReference type="Proteomes" id="UP000681870"/>
    </source>
</evidence>
<dbReference type="GO" id="GO:0008168">
    <property type="term" value="F:methyltransferase activity"/>
    <property type="evidence" value="ECO:0007669"/>
    <property type="project" value="UniProtKB-KW"/>
</dbReference>
<organism evidence="3 4">
    <name type="scientific">Ornithinibacillus massiliensis</name>
    <dbReference type="NCBI Taxonomy" id="1944633"/>
    <lineage>
        <taxon>Bacteria</taxon>
        <taxon>Bacillati</taxon>
        <taxon>Bacillota</taxon>
        <taxon>Bacilli</taxon>
        <taxon>Bacillales</taxon>
        <taxon>Bacillaceae</taxon>
        <taxon>Ornithinibacillus</taxon>
    </lineage>
</organism>
<dbReference type="Gene3D" id="3.40.50.150">
    <property type="entry name" value="Vaccinia Virus protein VP39"/>
    <property type="match status" value="1"/>
</dbReference>
<keyword evidence="4" id="KW-1185">Reference proteome</keyword>
<evidence type="ECO:0000313" key="3">
    <source>
        <dbReference type="EMBL" id="MBS3678769.1"/>
    </source>
</evidence>
<keyword evidence="3" id="KW-0489">Methyltransferase</keyword>
<dbReference type="Gene3D" id="2.20.25.110">
    <property type="entry name" value="S-adenosyl-L-methionine-dependent methyltransferases"/>
    <property type="match status" value="1"/>
</dbReference>
<dbReference type="Proteomes" id="UP000681870">
    <property type="component" value="Unassembled WGS sequence"/>
</dbReference>
<keyword evidence="1" id="KW-0808">Transferase</keyword>
<reference evidence="3 4" key="1">
    <citation type="submission" date="2021-05" db="EMBL/GenBank/DDBJ databases">
        <title>Ornithinibacillus massiliensis sp. nov.</title>
        <authorList>
            <person name="Iwaza R."/>
            <person name="Lagier J.-C."/>
            <person name="Raoult D."/>
        </authorList>
    </citation>
    <scope>NUCLEOTIDE SEQUENCE [LARGE SCALE GENOMIC DNA]</scope>
    <source>
        <strain evidence="3 4">Marseille-P3601</strain>
    </source>
</reference>
<dbReference type="CDD" id="cd02440">
    <property type="entry name" value="AdoMet_MTases"/>
    <property type="match status" value="1"/>
</dbReference>